<dbReference type="Proteomes" id="UP000229641">
    <property type="component" value="Unassembled WGS sequence"/>
</dbReference>
<dbReference type="EMBL" id="PCWA01000028">
    <property type="protein sequence ID" value="PIQ89660.1"/>
    <property type="molecule type" value="Genomic_DNA"/>
</dbReference>
<sequence>MSWLFGQDFMRKRALFSILLFLSAVILLISYQIFRHINENKILKKVIERLQADSRIAEVIVAKVELDKQTGKNLTTIKFLEYDTRGRPLAPKYFTFSGNTIQFQSLVIRFDDFYIVKKDPLRGRSAYLFLKVFMLDGANTEEFELTPINHVPGGYKAEEKVTVFEKKLWRKFWEYALNSSQAKMAGVKNAQIEAPGTRFLPGAIYTIKIEHDGGMRIDSKLIPGILKGEHIPFK</sequence>
<reference evidence="2 3" key="1">
    <citation type="submission" date="2017-09" db="EMBL/GenBank/DDBJ databases">
        <title>Depth-based differentiation of microbial function through sediment-hosted aquifers and enrichment of novel symbionts in the deep terrestrial subsurface.</title>
        <authorList>
            <person name="Probst A.J."/>
            <person name="Ladd B."/>
            <person name="Jarett J.K."/>
            <person name="Geller-Mcgrath D.E."/>
            <person name="Sieber C.M."/>
            <person name="Emerson J.B."/>
            <person name="Anantharaman K."/>
            <person name="Thomas B.C."/>
            <person name="Malmstrom R."/>
            <person name="Stieglmeier M."/>
            <person name="Klingl A."/>
            <person name="Woyke T."/>
            <person name="Ryan C.M."/>
            <person name="Banfield J.F."/>
        </authorList>
    </citation>
    <scope>NUCLEOTIDE SEQUENCE [LARGE SCALE GENOMIC DNA]</scope>
    <source>
        <strain evidence="2">CG11_big_fil_rev_8_21_14_0_20_42_13</strain>
    </source>
</reference>
<evidence type="ECO:0000256" key="1">
    <source>
        <dbReference type="SAM" id="Phobius"/>
    </source>
</evidence>
<evidence type="ECO:0000313" key="3">
    <source>
        <dbReference type="Proteomes" id="UP000229641"/>
    </source>
</evidence>
<keyword evidence="1" id="KW-0472">Membrane</keyword>
<organism evidence="2 3">
    <name type="scientific">Candidatus Ghiorseimicrobium undicola</name>
    <dbReference type="NCBI Taxonomy" id="1974746"/>
    <lineage>
        <taxon>Bacteria</taxon>
        <taxon>Pseudomonadati</taxon>
        <taxon>Candidatus Omnitrophota</taxon>
        <taxon>Candidatus Ghiorseimicrobium</taxon>
    </lineage>
</organism>
<evidence type="ECO:0000313" key="2">
    <source>
        <dbReference type="EMBL" id="PIQ89660.1"/>
    </source>
</evidence>
<proteinExistence type="predicted"/>
<name>A0A2H0LZ05_9BACT</name>
<feature type="transmembrane region" description="Helical" evidence="1">
    <location>
        <begin position="14"/>
        <end position="34"/>
    </location>
</feature>
<accession>A0A2H0LZ05</accession>
<dbReference type="AlphaFoldDB" id="A0A2H0LZ05"/>
<gene>
    <name evidence="2" type="ORF">COV72_01930</name>
</gene>
<keyword evidence="1" id="KW-0812">Transmembrane</keyword>
<keyword evidence="1" id="KW-1133">Transmembrane helix</keyword>
<comment type="caution">
    <text evidence="2">The sequence shown here is derived from an EMBL/GenBank/DDBJ whole genome shotgun (WGS) entry which is preliminary data.</text>
</comment>
<protein>
    <submittedName>
        <fullName evidence="2">Uncharacterized protein</fullName>
    </submittedName>
</protein>